<dbReference type="AlphaFoldDB" id="A0A9W8QS25"/>
<dbReference type="GeneID" id="80894491"/>
<dbReference type="KEGG" id="amus:LMH87_007332"/>
<evidence type="ECO:0000313" key="2">
    <source>
        <dbReference type="Proteomes" id="UP001144673"/>
    </source>
</evidence>
<sequence>MTRSFEIRDSETLFEAAKALEEAIEGDESDTSVGDDASEIVFTGRPESIPVEATPVQSNPVPPVDKPVLPTHGASGADVQIYIISVWRHDYGACLYDAQSVASKWRHGRGSMFRDTKPADFERIFGETDGKVLFKSMTEDKKEEQRNKDQQALGAWKKGGGPLIYKCKNTELATDLLI</sequence>
<protein>
    <submittedName>
        <fullName evidence="1">Uncharacterized protein</fullName>
    </submittedName>
</protein>
<comment type="caution">
    <text evidence="1">The sequence shown here is derived from an EMBL/GenBank/DDBJ whole genome shotgun (WGS) entry which is preliminary data.</text>
</comment>
<gene>
    <name evidence="1" type="ORF">LMH87_007332</name>
</gene>
<organism evidence="1 2">
    <name type="scientific">Akanthomyces muscarius</name>
    <name type="common">Entomopathogenic fungus</name>
    <name type="synonym">Lecanicillium muscarium</name>
    <dbReference type="NCBI Taxonomy" id="2231603"/>
    <lineage>
        <taxon>Eukaryota</taxon>
        <taxon>Fungi</taxon>
        <taxon>Dikarya</taxon>
        <taxon>Ascomycota</taxon>
        <taxon>Pezizomycotina</taxon>
        <taxon>Sordariomycetes</taxon>
        <taxon>Hypocreomycetidae</taxon>
        <taxon>Hypocreales</taxon>
        <taxon>Cordycipitaceae</taxon>
        <taxon>Akanthomyces</taxon>
    </lineage>
</organism>
<name>A0A9W8QS25_AKAMU</name>
<evidence type="ECO:0000313" key="1">
    <source>
        <dbReference type="EMBL" id="KAJ4165711.1"/>
    </source>
</evidence>
<dbReference type="EMBL" id="JAJHUN010000001">
    <property type="protein sequence ID" value="KAJ4165711.1"/>
    <property type="molecule type" value="Genomic_DNA"/>
</dbReference>
<proteinExistence type="predicted"/>
<dbReference type="RefSeq" id="XP_056060626.1">
    <property type="nucleotide sequence ID" value="XM_056192403.1"/>
</dbReference>
<accession>A0A9W8QS25</accession>
<keyword evidence="2" id="KW-1185">Reference proteome</keyword>
<reference evidence="1" key="1">
    <citation type="journal article" date="2023" name="Access Microbiol">
        <title>De-novo genome assembly for Akanthomyces muscarius, a biocontrol agent of insect agricultural pests.</title>
        <authorList>
            <person name="Erdos Z."/>
            <person name="Studholme D.J."/>
            <person name="Raymond B."/>
            <person name="Sharma M."/>
        </authorList>
    </citation>
    <scope>NUCLEOTIDE SEQUENCE</scope>
    <source>
        <strain evidence="1">Ve6</strain>
    </source>
</reference>
<dbReference type="Proteomes" id="UP001144673">
    <property type="component" value="Chromosome 1"/>
</dbReference>